<dbReference type="Pfam" id="PF12416">
    <property type="entry name" value="DUF3668"/>
    <property type="match status" value="1"/>
</dbReference>
<feature type="region of interest" description="Disordered" evidence="2">
    <location>
        <begin position="451"/>
        <end position="472"/>
    </location>
</feature>
<name>A0A8B7NQQ0_HYAAZ</name>
<protein>
    <submittedName>
        <fullName evidence="5">Uncharacterized protein LOC108672833</fullName>
    </submittedName>
</protein>
<dbReference type="GeneID" id="108672833"/>
<feature type="compositionally biased region" description="Polar residues" evidence="2">
    <location>
        <begin position="197"/>
        <end position="216"/>
    </location>
</feature>
<feature type="compositionally biased region" description="Basic and acidic residues" evidence="2">
    <location>
        <begin position="945"/>
        <end position="967"/>
    </location>
</feature>
<feature type="compositionally biased region" description="Basic and acidic residues" evidence="2">
    <location>
        <begin position="813"/>
        <end position="832"/>
    </location>
</feature>
<feature type="region of interest" description="Disordered" evidence="2">
    <location>
        <begin position="994"/>
        <end position="1036"/>
    </location>
</feature>
<dbReference type="RefSeq" id="XP_018016064.1">
    <property type="nucleotide sequence ID" value="XM_018160575.1"/>
</dbReference>
<dbReference type="KEGG" id="hazt:108672833"/>
<feature type="compositionally biased region" description="Acidic residues" evidence="2">
    <location>
        <begin position="223"/>
        <end position="240"/>
    </location>
</feature>
<sequence length="1085" mass="120727">MIVSGEAMKDKNNLDEASSLCKVEDVQSIEQSNYDSSNHESINCTSPPVAEHKFAQDNEAEVNLYDDMDPKNSVSSNGQIQQRFADPSDRHELSESFDCEQLIPHGGNSKQLHVQTPLPVISEAFSQLVSDTLEDAEVEVENNLMPIDSSANYDTQLSYHPSAAELPKDSNGSTCNGNKELPISLQFNQEEISFSATPMDSHDVNGSPNMHSSCEASSHVEEEVNDESDGSAEFNDEDREAAEAEHRKKAAVLSHKKDQSGDSSIMLVDSDDEGDCDDDLEGEEDLEEEELLEEEEEEDGGELEDYEEEDQMDGHYGSDHSSSGKSPSAQEATSLVEHSIETGQSNVPANQVRATPNEKNSSLYNGDTHNFLGRDHKSIMKKVRYNQEISLIKRKSPVIESDQCNKDDMEDLNDEEEGWQELAEWNQMKNEEMKSKEVNRDLYPTESHSRFHVPDSPQHHKRKFNDNVPNSTEARRVSKISGSVNINNAEVSCKSSVKEGFQSVPEPPVESAKSHMTHSSAVQDKCTTSPSMAAERLAAVVDRSEINQPPIIAQLNETKGYFEIGSCRDHPELSMHLLSITIVYAKQLSKIIPGSLLRSCKEGPHFQYSLLGCPVHTDPITNLSECEFPGERAQARVLATTTNLAQYLQQHCILSVMLCIGELELAASSVDLSTLVPTTAGEKTKVEGSYELVPLKGNIAGSSSSGGAVVGVLVELECTTLPSASESNVNRSTSASVHDENGKKVERVLSHLSEVSIDYAALNSGKKRARDNSASSNYLSFEASDIKDNSLAMSASRQLIRDQLKPPMKKRKLTENGGEKEIYSEEHPVGERSELEAAAKEDMHQWTKAQKNMYYKQVVLRDKKLQEALSKEWKQHVAGMEEMLFEQLQEVEEERAELEDQWRRLREREADVRRREDKLLELQQHVLEQQASLSSQLQQVCSNRRSFEPRTADRLRSITSGREEDRNSGGGSSSSKEFYKRQWLRGMASTHRRWATESGMSSSCGVRSTTIAGSSGEGSSAQVLPDSRRDGNNTSVPYKYDADIFDEITRLTKERRRLLSSVSPDSPQIAELDRTLQRLMDASGV</sequence>
<dbReference type="Proteomes" id="UP000694843">
    <property type="component" value="Unplaced"/>
</dbReference>
<evidence type="ECO:0000256" key="1">
    <source>
        <dbReference type="SAM" id="Coils"/>
    </source>
</evidence>
<feature type="compositionally biased region" description="Polar residues" evidence="2">
    <location>
        <begin position="341"/>
        <end position="368"/>
    </location>
</feature>
<gene>
    <name evidence="5" type="primary">LOC108672833</name>
</gene>
<feature type="compositionally biased region" description="Polar residues" evidence="2">
    <location>
        <begin position="998"/>
        <end position="1022"/>
    </location>
</feature>
<accession>A0A8B7NQQ0</accession>
<feature type="domain" description="DUF3668" evidence="3">
    <location>
        <begin position="551"/>
        <end position="698"/>
    </location>
</feature>
<feature type="compositionally biased region" description="Low complexity" evidence="2">
    <location>
        <begin position="319"/>
        <end position="328"/>
    </location>
</feature>
<evidence type="ECO:0000313" key="4">
    <source>
        <dbReference type="Proteomes" id="UP000694843"/>
    </source>
</evidence>
<dbReference type="OrthoDB" id="6374771at2759"/>
<evidence type="ECO:0000256" key="2">
    <source>
        <dbReference type="SAM" id="MobiDB-lite"/>
    </source>
</evidence>
<dbReference type="InterPro" id="IPR022136">
    <property type="entry name" value="DUF3668"/>
</dbReference>
<feature type="coiled-coil region" evidence="1">
    <location>
        <begin position="881"/>
        <end position="915"/>
    </location>
</feature>
<organism evidence="4 5">
    <name type="scientific">Hyalella azteca</name>
    <name type="common">Amphipod</name>
    <dbReference type="NCBI Taxonomy" id="294128"/>
    <lineage>
        <taxon>Eukaryota</taxon>
        <taxon>Metazoa</taxon>
        <taxon>Ecdysozoa</taxon>
        <taxon>Arthropoda</taxon>
        <taxon>Crustacea</taxon>
        <taxon>Multicrustacea</taxon>
        <taxon>Malacostraca</taxon>
        <taxon>Eumalacostraca</taxon>
        <taxon>Peracarida</taxon>
        <taxon>Amphipoda</taxon>
        <taxon>Senticaudata</taxon>
        <taxon>Talitrida</taxon>
        <taxon>Talitroidea</taxon>
        <taxon>Hyalellidae</taxon>
        <taxon>Hyalella</taxon>
    </lineage>
</organism>
<feature type="region of interest" description="Disordered" evidence="2">
    <location>
        <begin position="68"/>
        <end position="93"/>
    </location>
</feature>
<keyword evidence="4" id="KW-1185">Reference proteome</keyword>
<feature type="compositionally biased region" description="Acidic residues" evidence="2">
    <location>
        <begin position="269"/>
        <end position="311"/>
    </location>
</feature>
<proteinExistence type="predicted"/>
<evidence type="ECO:0000259" key="3">
    <source>
        <dbReference type="Pfam" id="PF12416"/>
    </source>
</evidence>
<dbReference type="AlphaFoldDB" id="A0A8B7NQQ0"/>
<feature type="compositionally biased region" description="Polar residues" evidence="2">
    <location>
        <begin position="517"/>
        <end position="528"/>
    </location>
</feature>
<feature type="region of interest" description="Disordered" evidence="2">
    <location>
        <begin position="804"/>
        <end position="832"/>
    </location>
</feature>
<feature type="region of interest" description="Disordered" evidence="2">
    <location>
        <begin position="197"/>
        <end position="369"/>
    </location>
</feature>
<evidence type="ECO:0000313" key="5">
    <source>
        <dbReference type="RefSeq" id="XP_018016064.1"/>
    </source>
</evidence>
<feature type="region of interest" description="Disordered" evidence="2">
    <location>
        <begin position="501"/>
        <end position="528"/>
    </location>
</feature>
<reference evidence="5" key="1">
    <citation type="submission" date="2025-08" db="UniProtKB">
        <authorList>
            <consortium name="RefSeq"/>
        </authorList>
    </citation>
    <scope>IDENTIFICATION</scope>
    <source>
        <tissue evidence="5">Whole organism</tissue>
    </source>
</reference>
<feature type="region of interest" description="Disordered" evidence="2">
    <location>
        <begin position="941"/>
        <end position="978"/>
    </location>
</feature>
<feature type="compositionally biased region" description="Polar residues" evidence="2">
    <location>
        <begin position="72"/>
        <end position="82"/>
    </location>
</feature>
<keyword evidence="1" id="KW-0175">Coiled coil</keyword>